<dbReference type="Gramene" id="VVA39566">
    <property type="protein sequence ID" value="VVA39566"/>
    <property type="gene ID" value="Prudul26B029270"/>
</dbReference>
<evidence type="ECO:0000313" key="1">
    <source>
        <dbReference type="EMBL" id="VVA39566.1"/>
    </source>
</evidence>
<name>A0A5E4GIK5_PRUDU</name>
<accession>A0A5E4GIK5</accession>
<dbReference type="CDD" id="cd09272">
    <property type="entry name" value="RNase_HI_RT_Ty1"/>
    <property type="match status" value="1"/>
</dbReference>
<sequence>MASITCELVWLKYLLEDLQIKHEQPTILLCDNQAALHIAANLIFHERAKHIELDCHIVCERTQPGLIATTHVPSAHQIVNIFTKPLGSALFHHHLRKLGALDIHAPT</sequence>
<reference evidence="2" key="1">
    <citation type="journal article" date="2020" name="Plant J.">
        <title>Transposons played a major role in the diversification between the closely related almond and peach genomes: results from the almond genome sequence.</title>
        <authorList>
            <person name="Alioto T."/>
            <person name="Alexiou K.G."/>
            <person name="Bardil A."/>
            <person name="Barteri F."/>
            <person name="Castanera R."/>
            <person name="Cruz F."/>
            <person name="Dhingra A."/>
            <person name="Duval H."/>
            <person name="Fernandez I Marti A."/>
            <person name="Frias L."/>
            <person name="Galan B."/>
            <person name="Garcia J.L."/>
            <person name="Howad W."/>
            <person name="Gomez-Garrido J."/>
            <person name="Gut M."/>
            <person name="Julca I."/>
            <person name="Morata J."/>
            <person name="Puigdomenech P."/>
            <person name="Ribeca P."/>
            <person name="Rubio Cabetas M.J."/>
            <person name="Vlasova A."/>
            <person name="Wirthensohn M."/>
            <person name="Garcia-Mas J."/>
            <person name="Gabaldon T."/>
            <person name="Casacuberta J.M."/>
            <person name="Arus P."/>
        </authorList>
    </citation>
    <scope>NUCLEOTIDE SEQUENCE [LARGE SCALE GENOMIC DNA]</scope>
    <source>
        <strain evidence="2">cv. Texas</strain>
    </source>
</reference>
<dbReference type="EMBL" id="CABIKO010000811">
    <property type="protein sequence ID" value="VVA39566.1"/>
    <property type="molecule type" value="Genomic_DNA"/>
</dbReference>
<dbReference type="InParanoid" id="A0A5E4GIK5"/>
<dbReference type="AlphaFoldDB" id="A0A5E4GIK5"/>
<evidence type="ECO:0000313" key="2">
    <source>
        <dbReference type="Proteomes" id="UP000327085"/>
    </source>
</evidence>
<organism evidence="1 2">
    <name type="scientific">Prunus dulcis</name>
    <name type="common">Almond</name>
    <name type="synonym">Amygdalus dulcis</name>
    <dbReference type="NCBI Taxonomy" id="3755"/>
    <lineage>
        <taxon>Eukaryota</taxon>
        <taxon>Viridiplantae</taxon>
        <taxon>Streptophyta</taxon>
        <taxon>Embryophyta</taxon>
        <taxon>Tracheophyta</taxon>
        <taxon>Spermatophyta</taxon>
        <taxon>Magnoliopsida</taxon>
        <taxon>eudicotyledons</taxon>
        <taxon>Gunneridae</taxon>
        <taxon>Pentapetalae</taxon>
        <taxon>rosids</taxon>
        <taxon>fabids</taxon>
        <taxon>Rosales</taxon>
        <taxon>Rosaceae</taxon>
        <taxon>Amygdaloideae</taxon>
        <taxon>Amygdaleae</taxon>
        <taxon>Prunus</taxon>
    </lineage>
</organism>
<proteinExistence type="predicted"/>
<dbReference type="OMA" id="HIVCERT"/>
<protein>
    <submittedName>
        <fullName evidence="1">PREDICTED: Copia</fullName>
    </submittedName>
</protein>
<dbReference type="PANTHER" id="PTHR11439:SF498">
    <property type="entry name" value="DNAK FAMILY PROTEIN"/>
    <property type="match status" value="1"/>
</dbReference>
<dbReference type="Proteomes" id="UP000327085">
    <property type="component" value="Chromosome 2"/>
</dbReference>
<gene>
    <name evidence="1" type="ORF">ALMOND_2B029270</name>
</gene>
<dbReference type="PANTHER" id="PTHR11439">
    <property type="entry name" value="GAG-POL-RELATED RETROTRANSPOSON"/>
    <property type="match status" value="1"/>
</dbReference>